<feature type="coiled-coil region" evidence="10">
    <location>
        <begin position="284"/>
        <end position="311"/>
    </location>
</feature>
<name>T1FXS0_HELRO</name>
<proteinExistence type="inferred from homology"/>
<feature type="compositionally biased region" description="Basic and acidic residues" evidence="11">
    <location>
        <begin position="131"/>
        <end position="157"/>
    </location>
</feature>
<comment type="similarity">
    <text evidence="8">Belongs to the TRAF3IP1 family.</text>
</comment>
<dbReference type="InterPro" id="IPR040468">
    <property type="entry name" value="TRAF3IP1_N"/>
</dbReference>
<feature type="domain" description="TRAF3-interacting protein 1 N-terminal" evidence="12">
    <location>
        <begin position="11"/>
        <end position="116"/>
    </location>
</feature>
<feature type="compositionally biased region" description="Basic and acidic residues" evidence="11">
    <location>
        <begin position="229"/>
        <end position="256"/>
    </location>
</feature>
<dbReference type="GO" id="GO:0070507">
    <property type="term" value="P:regulation of microtubule cytoskeleton organization"/>
    <property type="evidence" value="ECO:0007669"/>
    <property type="project" value="UniProtKB-ARBA"/>
</dbReference>
<evidence type="ECO:0000256" key="8">
    <source>
        <dbReference type="ARBA" id="ARBA00043971"/>
    </source>
</evidence>
<dbReference type="EMBL" id="KB096324">
    <property type="protein sequence ID" value="ESO06125.1"/>
    <property type="molecule type" value="Genomic_DNA"/>
</dbReference>
<evidence type="ECO:0000256" key="4">
    <source>
        <dbReference type="ARBA" id="ARBA00022794"/>
    </source>
</evidence>
<dbReference type="InterPro" id="IPR041476">
    <property type="entry name" value="TRAF3IP1_C"/>
</dbReference>
<dbReference type="GeneID" id="20213618"/>
<comment type="subcellular location">
    <subcellularLocation>
        <location evidence="2">Cytoplasm</location>
        <location evidence="2">Cytoskeleton</location>
        <location evidence="2">Cilium axoneme</location>
    </subcellularLocation>
    <subcellularLocation>
        <location evidence="1">Cytoplasm</location>
        <location evidence="1">Cytoskeleton</location>
        <location evidence="1">Cilium basal body</location>
    </subcellularLocation>
</comment>
<dbReference type="GO" id="GO:0048731">
    <property type="term" value="P:system development"/>
    <property type="evidence" value="ECO:0007669"/>
    <property type="project" value="UniProtKB-ARBA"/>
</dbReference>
<organism evidence="15 16">
    <name type="scientific">Helobdella robusta</name>
    <name type="common">Californian leech</name>
    <dbReference type="NCBI Taxonomy" id="6412"/>
    <lineage>
        <taxon>Eukaryota</taxon>
        <taxon>Metazoa</taxon>
        <taxon>Spiralia</taxon>
        <taxon>Lophotrochozoa</taxon>
        <taxon>Annelida</taxon>
        <taxon>Clitellata</taxon>
        <taxon>Hirudinea</taxon>
        <taxon>Rhynchobdellida</taxon>
        <taxon>Glossiphoniidae</taxon>
        <taxon>Helobdella</taxon>
    </lineage>
</organism>
<dbReference type="InterPro" id="IPR042576">
    <property type="entry name" value="TRAF3IP1_N_sf"/>
</dbReference>
<dbReference type="CTD" id="20213618"/>
<evidence type="ECO:0000259" key="12">
    <source>
        <dbReference type="Pfam" id="PF10243"/>
    </source>
</evidence>
<evidence type="ECO:0000256" key="5">
    <source>
        <dbReference type="ARBA" id="ARBA00023054"/>
    </source>
</evidence>
<dbReference type="Pfam" id="PF17749">
    <property type="entry name" value="MIP-T3_C"/>
    <property type="match status" value="1"/>
</dbReference>
<dbReference type="KEGG" id="hro:HELRODRAFT_64267"/>
<protein>
    <recommendedName>
        <fullName evidence="9">TRAF3-interacting protein 1</fullName>
    </recommendedName>
</protein>
<dbReference type="FunFam" id="1.10.418.50:FF:000001">
    <property type="entry name" value="TRAF3-interacting protein 1 isoform X1"/>
    <property type="match status" value="1"/>
</dbReference>
<feature type="compositionally biased region" description="Basic residues" evidence="11">
    <location>
        <begin position="158"/>
        <end position="168"/>
    </location>
</feature>
<feature type="domain" description="TRAF3-interacting protein 1 C-terminal" evidence="13">
    <location>
        <begin position="226"/>
        <end position="365"/>
    </location>
</feature>
<evidence type="ECO:0000256" key="9">
    <source>
        <dbReference type="ARBA" id="ARBA00070492"/>
    </source>
</evidence>
<evidence type="ECO:0000256" key="3">
    <source>
        <dbReference type="ARBA" id="ARBA00022490"/>
    </source>
</evidence>
<dbReference type="PANTHER" id="PTHR31363">
    <property type="entry name" value="TRAF3-INTERACTING PROTEIN 1"/>
    <property type="match status" value="1"/>
</dbReference>
<accession>T1FXS0</accession>
<dbReference type="GO" id="GO:0048513">
    <property type="term" value="P:animal organ development"/>
    <property type="evidence" value="ECO:0007669"/>
    <property type="project" value="UniProtKB-ARBA"/>
</dbReference>
<keyword evidence="3" id="KW-0963">Cytoplasm</keyword>
<dbReference type="Pfam" id="PF10243">
    <property type="entry name" value="MIP-T3"/>
    <property type="match status" value="1"/>
</dbReference>
<dbReference type="eggNOG" id="KOG3809">
    <property type="taxonomic scope" value="Eukaryota"/>
</dbReference>
<keyword evidence="7" id="KW-0966">Cell projection</keyword>
<dbReference type="AlphaFoldDB" id="T1FXS0"/>
<dbReference type="RefSeq" id="XP_009015493.1">
    <property type="nucleotide sequence ID" value="XM_009017245.1"/>
</dbReference>
<dbReference type="GO" id="GO:0005930">
    <property type="term" value="C:axoneme"/>
    <property type="evidence" value="ECO:0007669"/>
    <property type="project" value="UniProtKB-SubCell"/>
</dbReference>
<dbReference type="Proteomes" id="UP000015101">
    <property type="component" value="Unassembled WGS sequence"/>
</dbReference>
<dbReference type="STRING" id="6412.T1FXS0"/>
<evidence type="ECO:0000256" key="11">
    <source>
        <dbReference type="SAM" id="MobiDB-lite"/>
    </source>
</evidence>
<dbReference type="PANTHER" id="PTHR31363:SF0">
    <property type="entry name" value="TRAF3-INTERACTING PROTEIN 1"/>
    <property type="match status" value="1"/>
</dbReference>
<keyword evidence="4" id="KW-0970">Cilium biogenesis/degradation</keyword>
<evidence type="ECO:0000313" key="15">
    <source>
        <dbReference type="EnsemblMetazoa" id="HelroP64267"/>
    </source>
</evidence>
<dbReference type="GO" id="GO:0030030">
    <property type="term" value="P:cell projection organization"/>
    <property type="evidence" value="ECO:0007669"/>
    <property type="project" value="UniProtKB-KW"/>
</dbReference>
<reference evidence="15" key="3">
    <citation type="submission" date="2015-06" db="UniProtKB">
        <authorList>
            <consortium name="EnsemblMetazoa"/>
        </authorList>
    </citation>
    <scope>IDENTIFICATION</scope>
</reference>
<evidence type="ECO:0000256" key="7">
    <source>
        <dbReference type="ARBA" id="ARBA00023273"/>
    </source>
</evidence>
<evidence type="ECO:0000313" key="14">
    <source>
        <dbReference type="EMBL" id="ESO06125.1"/>
    </source>
</evidence>
<keyword evidence="16" id="KW-1185">Reference proteome</keyword>
<dbReference type="Gene3D" id="1.10.418.50">
    <property type="entry name" value="Microtubule-binding protein MIP-T3"/>
    <property type="match status" value="1"/>
</dbReference>
<dbReference type="EnsemblMetazoa" id="HelroT64267">
    <property type="protein sequence ID" value="HelroP64267"/>
    <property type="gene ID" value="HelroG64267"/>
</dbReference>
<reference evidence="16" key="1">
    <citation type="submission" date="2012-12" db="EMBL/GenBank/DDBJ databases">
        <authorList>
            <person name="Hellsten U."/>
            <person name="Grimwood J."/>
            <person name="Chapman J.A."/>
            <person name="Shapiro H."/>
            <person name="Aerts A."/>
            <person name="Otillar R.P."/>
            <person name="Terry A.Y."/>
            <person name="Boore J.L."/>
            <person name="Simakov O."/>
            <person name="Marletaz F."/>
            <person name="Cho S.-J."/>
            <person name="Edsinger-Gonzales E."/>
            <person name="Havlak P."/>
            <person name="Kuo D.-H."/>
            <person name="Larsson T."/>
            <person name="Lv J."/>
            <person name="Arendt D."/>
            <person name="Savage R."/>
            <person name="Osoegawa K."/>
            <person name="de Jong P."/>
            <person name="Lindberg D.R."/>
            <person name="Seaver E.C."/>
            <person name="Weisblat D.A."/>
            <person name="Putnam N.H."/>
            <person name="Grigoriev I.V."/>
            <person name="Rokhsar D.S."/>
        </authorList>
    </citation>
    <scope>NUCLEOTIDE SEQUENCE</scope>
</reference>
<dbReference type="OMA" id="FRFLMDV"/>
<gene>
    <name evidence="15" type="primary">20213618</name>
    <name evidence="14" type="ORF">HELRODRAFT_64267</name>
</gene>
<dbReference type="HOGENOM" id="CLU_023216_2_0_1"/>
<dbReference type="EMBL" id="AMQM01000560">
    <property type="status" value="NOT_ANNOTATED_CDS"/>
    <property type="molecule type" value="Genomic_DNA"/>
</dbReference>
<keyword evidence="5 10" id="KW-0175">Coiled coil</keyword>
<evidence type="ECO:0000256" key="10">
    <source>
        <dbReference type="SAM" id="Coils"/>
    </source>
</evidence>
<evidence type="ECO:0000256" key="6">
    <source>
        <dbReference type="ARBA" id="ARBA00023212"/>
    </source>
</evidence>
<reference evidence="14 16" key="2">
    <citation type="journal article" date="2013" name="Nature">
        <title>Insights into bilaterian evolution from three spiralian genomes.</title>
        <authorList>
            <person name="Simakov O."/>
            <person name="Marletaz F."/>
            <person name="Cho S.J."/>
            <person name="Edsinger-Gonzales E."/>
            <person name="Havlak P."/>
            <person name="Hellsten U."/>
            <person name="Kuo D.H."/>
            <person name="Larsson T."/>
            <person name="Lv J."/>
            <person name="Arendt D."/>
            <person name="Savage R."/>
            <person name="Osoegawa K."/>
            <person name="de Jong P."/>
            <person name="Grimwood J."/>
            <person name="Chapman J.A."/>
            <person name="Shapiro H."/>
            <person name="Aerts A."/>
            <person name="Otillar R.P."/>
            <person name="Terry A.Y."/>
            <person name="Boore J.L."/>
            <person name="Grigoriev I.V."/>
            <person name="Lindberg D.R."/>
            <person name="Seaver E.C."/>
            <person name="Weisblat D.A."/>
            <person name="Putnam N.H."/>
            <person name="Rokhsar D.S."/>
        </authorList>
    </citation>
    <scope>NUCLEOTIDE SEQUENCE</scope>
</reference>
<evidence type="ECO:0000256" key="2">
    <source>
        <dbReference type="ARBA" id="ARBA00004430"/>
    </source>
</evidence>
<evidence type="ECO:0000256" key="1">
    <source>
        <dbReference type="ARBA" id="ARBA00004120"/>
    </source>
</evidence>
<evidence type="ECO:0000259" key="13">
    <source>
        <dbReference type="Pfam" id="PF17749"/>
    </source>
</evidence>
<evidence type="ECO:0000313" key="16">
    <source>
        <dbReference type="Proteomes" id="UP000015101"/>
    </source>
</evidence>
<feature type="compositionally biased region" description="Basic residues" evidence="11">
    <location>
        <begin position="120"/>
        <end position="130"/>
    </location>
</feature>
<keyword evidence="6" id="KW-0206">Cytoskeleton</keyword>
<dbReference type="InterPro" id="IPR018799">
    <property type="entry name" value="TRAF3IP1"/>
</dbReference>
<sequence>MSVQLIDSKIIKETQESLGKIIKKPPMTDKLLSKPPFRFLHDIVIKTTGFMVGLFTDAEMNSDNVKEKDSKIAFLQKVIDIVSLVNDTTISVKPSKIIAGNDPEKTNELLQLLAKAINKKHSISKHKKRTRSGERDREKKSHKEQEETKDQDRAGHEKSRHKDKRKHKSENEAELTAPQDTKESSSTSQEMKVKDKKRHKSENITAENDKLNASDSSKNNNHGGKKRNKTDENERSEHRQKDISSDFIETPHKKDRDLMTKDIDKIQTLMQSSTRNINPLGKTLDFLQEDMDSMLKELNNWKEECKKHRQEFLSEQSISIASLEPLKSQLKEVNASIFQQLDLIATVKNNILENDKKISQILTSIIKN</sequence>
<dbReference type="OrthoDB" id="10258914at2759"/>
<dbReference type="InParanoid" id="T1FXS0"/>
<dbReference type="GO" id="GO:0008017">
    <property type="term" value="F:microtubule binding"/>
    <property type="evidence" value="ECO:0007669"/>
    <property type="project" value="InterPro"/>
</dbReference>
<dbReference type="FunCoup" id="T1FXS0">
    <property type="interactions" value="62"/>
</dbReference>
<feature type="region of interest" description="Disordered" evidence="11">
    <location>
        <begin position="120"/>
        <end position="256"/>
    </location>
</feature>